<dbReference type="PANTHER" id="PTHR33443">
    <property type="entry name" value="ZGC:112980"/>
    <property type="match status" value="1"/>
</dbReference>
<comment type="caution">
    <text evidence="1">The sequence shown here is derived from an EMBL/GenBank/DDBJ whole genome shotgun (WGS) entry which is preliminary data.</text>
</comment>
<dbReference type="InterPro" id="IPR053234">
    <property type="entry name" value="RPM1_Interactor"/>
</dbReference>
<dbReference type="EMBL" id="VEPZ02001375">
    <property type="protein sequence ID" value="KAE8676857.1"/>
    <property type="molecule type" value="Genomic_DNA"/>
</dbReference>
<name>A0A6A2YIY7_HIBSY</name>
<dbReference type="Proteomes" id="UP000436088">
    <property type="component" value="Unassembled WGS sequence"/>
</dbReference>
<proteinExistence type="predicted"/>
<dbReference type="PANTHER" id="PTHR33443:SF30">
    <property type="entry name" value="SARCOSINE DEHYDROGENASE-2C PROTEIN"/>
    <property type="match status" value="1"/>
</dbReference>
<reference evidence="1" key="1">
    <citation type="submission" date="2019-09" db="EMBL/GenBank/DDBJ databases">
        <title>Draft genome information of white flower Hibiscus syriacus.</title>
        <authorList>
            <person name="Kim Y.-M."/>
        </authorList>
    </citation>
    <scope>NUCLEOTIDE SEQUENCE [LARGE SCALE GENOMIC DNA]</scope>
    <source>
        <strain evidence="1">YM2019G1</strain>
    </source>
</reference>
<protein>
    <submittedName>
        <fullName evidence="1">RPM1 interacting protein 13, putative isoform 2</fullName>
    </submittedName>
</protein>
<gene>
    <name evidence="1" type="ORF">F3Y22_tig00111582pilonHSYRG01403</name>
</gene>
<accession>A0A6A2YIY7</accession>
<organism evidence="1 2">
    <name type="scientific">Hibiscus syriacus</name>
    <name type="common">Rose of Sharon</name>
    <dbReference type="NCBI Taxonomy" id="106335"/>
    <lineage>
        <taxon>Eukaryota</taxon>
        <taxon>Viridiplantae</taxon>
        <taxon>Streptophyta</taxon>
        <taxon>Embryophyta</taxon>
        <taxon>Tracheophyta</taxon>
        <taxon>Spermatophyta</taxon>
        <taxon>Magnoliopsida</taxon>
        <taxon>eudicotyledons</taxon>
        <taxon>Gunneridae</taxon>
        <taxon>Pentapetalae</taxon>
        <taxon>rosids</taxon>
        <taxon>malvids</taxon>
        <taxon>Malvales</taxon>
        <taxon>Malvaceae</taxon>
        <taxon>Malvoideae</taxon>
        <taxon>Hibiscus</taxon>
    </lineage>
</organism>
<keyword evidence="2" id="KW-1185">Reference proteome</keyword>
<evidence type="ECO:0000313" key="1">
    <source>
        <dbReference type="EMBL" id="KAE8676857.1"/>
    </source>
</evidence>
<evidence type="ECO:0000313" key="2">
    <source>
        <dbReference type="Proteomes" id="UP000436088"/>
    </source>
</evidence>
<dbReference type="AlphaFoldDB" id="A0A6A2YIY7"/>
<sequence length="378" mass="42152">MKIPMSCLLSAKKGRSCDFECSRHLDICFQPAAAPLLWDRQYVEPSTSHEQHCELCHCFVCDMQAPCCYWGSGISSTDHCHATDKEEIWKTLRKNIRLGRNVSAPPVTSRSTVVPQQAPRRDIIRLTTQNHVSRPTPTVTSHCTVVPQRNQVPHRDNIQLNTKNHVSRPTPVQASGNCIPQDHDLMPSIIRGSSSSTRHGISYNPSVGSRHVLNKSTIQPRLGSREVLGVHNTVIRRDRYVKIRNWGSQFVPSNIMSERVDTEVTSTMNRTSYVPSENIISAHASQVDDIGQSNQPPSADYVQFQTSGSTSGEGPFNVKEGDKSYYNELESFLLDGHCPSEGYLTAGLNAPSPPDHISLDTGMLFFDIESSWDRLTRA</sequence>